<dbReference type="GO" id="GO:0006355">
    <property type="term" value="P:regulation of DNA-templated transcription"/>
    <property type="evidence" value="ECO:0007669"/>
    <property type="project" value="InterPro"/>
</dbReference>
<dbReference type="SUPFAM" id="SSF51206">
    <property type="entry name" value="cAMP-binding domain-like"/>
    <property type="match status" value="1"/>
</dbReference>
<evidence type="ECO:0000313" key="5">
    <source>
        <dbReference type="EMBL" id="PXW76330.1"/>
    </source>
</evidence>
<evidence type="ECO:0000313" key="6">
    <source>
        <dbReference type="Proteomes" id="UP000248014"/>
    </source>
</evidence>
<dbReference type="Pfam" id="PF13545">
    <property type="entry name" value="HTH_Crp_2"/>
    <property type="match status" value="1"/>
</dbReference>
<dbReference type="GO" id="GO:0003677">
    <property type="term" value="F:DNA binding"/>
    <property type="evidence" value="ECO:0007669"/>
    <property type="project" value="UniProtKB-KW"/>
</dbReference>
<accession>A0A2V3V4C5</accession>
<gene>
    <name evidence="5" type="ORF">C7451_105101</name>
</gene>
<evidence type="ECO:0000256" key="2">
    <source>
        <dbReference type="ARBA" id="ARBA00023125"/>
    </source>
</evidence>
<proteinExistence type="predicted"/>
<evidence type="ECO:0000259" key="4">
    <source>
        <dbReference type="PROSITE" id="PS51063"/>
    </source>
</evidence>
<dbReference type="InterPro" id="IPR018490">
    <property type="entry name" value="cNMP-bd_dom_sf"/>
</dbReference>
<organism evidence="5 6">
    <name type="scientific">Blastomonas natatoria</name>
    <dbReference type="NCBI Taxonomy" id="34015"/>
    <lineage>
        <taxon>Bacteria</taxon>
        <taxon>Pseudomonadati</taxon>
        <taxon>Pseudomonadota</taxon>
        <taxon>Alphaproteobacteria</taxon>
        <taxon>Sphingomonadales</taxon>
        <taxon>Sphingomonadaceae</taxon>
        <taxon>Blastomonas</taxon>
    </lineage>
</organism>
<comment type="caution">
    <text evidence="5">The sequence shown here is derived from an EMBL/GenBank/DDBJ whole genome shotgun (WGS) entry which is preliminary data.</text>
</comment>
<dbReference type="Gene3D" id="2.60.120.10">
    <property type="entry name" value="Jelly Rolls"/>
    <property type="match status" value="1"/>
</dbReference>
<keyword evidence="2" id="KW-0238">DNA-binding</keyword>
<keyword evidence="6" id="KW-1185">Reference proteome</keyword>
<dbReference type="EMBL" id="QJJM01000005">
    <property type="protein sequence ID" value="PXW76330.1"/>
    <property type="molecule type" value="Genomic_DNA"/>
</dbReference>
<dbReference type="OrthoDB" id="6155297at2"/>
<dbReference type="SUPFAM" id="SSF46785">
    <property type="entry name" value="Winged helix' DNA-binding domain"/>
    <property type="match status" value="1"/>
</dbReference>
<feature type="domain" description="HTH crp-type" evidence="4">
    <location>
        <begin position="124"/>
        <end position="198"/>
    </location>
</feature>
<dbReference type="InterPro" id="IPR014710">
    <property type="entry name" value="RmlC-like_jellyroll"/>
</dbReference>
<dbReference type="RefSeq" id="WP_110298379.1">
    <property type="nucleotide sequence ID" value="NZ_QJJM01000005.1"/>
</dbReference>
<dbReference type="AlphaFoldDB" id="A0A2V3V4C5"/>
<reference evidence="5 6" key="1">
    <citation type="submission" date="2018-05" db="EMBL/GenBank/DDBJ databases">
        <title>Genomic Encyclopedia of Type Strains, Phase IV (KMG-IV): sequencing the most valuable type-strain genomes for metagenomic binning, comparative biology and taxonomic classification.</title>
        <authorList>
            <person name="Goeker M."/>
        </authorList>
    </citation>
    <scope>NUCLEOTIDE SEQUENCE [LARGE SCALE GENOMIC DNA]</scope>
    <source>
        <strain evidence="5 6">DSM 3183</strain>
    </source>
</reference>
<protein>
    <submittedName>
        <fullName evidence="5">Crp/Fnr family transcriptional regulator</fullName>
    </submittedName>
</protein>
<evidence type="ECO:0000256" key="1">
    <source>
        <dbReference type="ARBA" id="ARBA00023015"/>
    </source>
</evidence>
<dbReference type="PROSITE" id="PS51063">
    <property type="entry name" value="HTH_CRP_2"/>
    <property type="match status" value="1"/>
</dbReference>
<dbReference type="InterPro" id="IPR036390">
    <property type="entry name" value="WH_DNA-bd_sf"/>
</dbReference>
<sequence length="210" mass="23990">MNMHASLPIAFPSQSRPCPRSIEPRCDFIQQGDTVVRPRLVLEGWAAGYRITFDGRRQLTNLYLPGKIIGVWRSNQTSFYHAVMSISRLQLIEFGSLPEADVVELECALIERQLENSIFRLGCLNAYERMAHLFLELGERLAMRGQGEADCYHMPLTQELLADLVGISSVHVNRTLQQMRADGVIRLVNCRLEILEREDLADKVNYQPLF</sequence>
<keyword evidence="3" id="KW-0804">Transcription</keyword>
<keyword evidence="1" id="KW-0805">Transcription regulation</keyword>
<dbReference type="InterPro" id="IPR012318">
    <property type="entry name" value="HTH_CRP"/>
</dbReference>
<name>A0A2V3V4C5_9SPHN</name>
<evidence type="ECO:0000256" key="3">
    <source>
        <dbReference type="ARBA" id="ARBA00023163"/>
    </source>
</evidence>
<dbReference type="Proteomes" id="UP000248014">
    <property type="component" value="Unassembled WGS sequence"/>
</dbReference>